<proteinExistence type="predicted"/>
<gene>
    <name evidence="4" type="ORF">BT96DRAFT_978930</name>
</gene>
<dbReference type="Pfam" id="PF12937">
    <property type="entry name" value="F-box-like"/>
    <property type="match status" value="1"/>
</dbReference>
<feature type="transmembrane region" description="Helical" evidence="2">
    <location>
        <begin position="12"/>
        <end position="33"/>
    </location>
</feature>
<feature type="compositionally biased region" description="Basic residues" evidence="1">
    <location>
        <begin position="676"/>
        <end position="686"/>
    </location>
</feature>
<evidence type="ECO:0000313" key="4">
    <source>
        <dbReference type="EMBL" id="KAE9393478.1"/>
    </source>
</evidence>
<keyword evidence="5" id="KW-1185">Reference proteome</keyword>
<dbReference type="OrthoDB" id="3235815at2759"/>
<evidence type="ECO:0000259" key="3">
    <source>
        <dbReference type="Pfam" id="PF12937"/>
    </source>
</evidence>
<protein>
    <recommendedName>
        <fullName evidence="3">F-box domain-containing protein</fullName>
    </recommendedName>
</protein>
<dbReference type="SUPFAM" id="SSF52047">
    <property type="entry name" value="RNI-like"/>
    <property type="match status" value="1"/>
</dbReference>
<feature type="domain" description="F-box" evidence="3">
    <location>
        <begin position="122"/>
        <end position="169"/>
    </location>
</feature>
<keyword evidence="2" id="KW-0472">Membrane</keyword>
<reference evidence="4" key="1">
    <citation type="journal article" date="2019" name="Environ. Microbiol.">
        <title>Fungal ecological strategies reflected in gene transcription - a case study of two litter decomposers.</title>
        <authorList>
            <person name="Barbi F."/>
            <person name="Kohler A."/>
            <person name="Barry K."/>
            <person name="Baskaran P."/>
            <person name="Daum C."/>
            <person name="Fauchery L."/>
            <person name="Ihrmark K."/>
            <person name="Kuo A."/>
            <person name="LaButti K."/>
            <person name="Lipzen A."/>
            <person name="Morin E."/>
            <person name="Grigoriev I.V."/>
            <person name="Henrissat B."/>
            <person name="Lindahl B."/>
            <person name="Martin F."/>
        </authorList>
    </citation>
    <scope>NUCLEOTIDE SEQUENCE</scope>
    <source>
        <strain evidence="4">JB14</strain>
    </source>
</reference>
<dbReference type="Gene3D" id="1.20.1280.50">
    <property type="match status" value="1"/>
</dbReference>
<evidence type="ECO:0000313" key="5">
    <source>
        <dbReference type="Proteomes" id="UP000799118"/>
    </source>
</evidence>
<sequence length="713" mass="81238">MVAVSDWRNDSFVVRVRVVIAVIASCITIAEGAKAVPLDGRSSLMKVKVVEQHHVSAVAGAYLSVTLIFNNHVSFRFTNTRPTNPSRRDAQSERDNIRKAIDSGINILADLKSYRNAVASISFLPDELLSDIFYHLMLLSDPWSPTWCRVLLVCREWYRVAINEGKLWSWFSESYDPDKDFDRLEVWKNRSKGYPLSYKFTTNFHRMVFFGNTHRIRYLQLNGQTKDLQDFFLDVAELPIVESLKFHIYKSSTEGNGEQQPWRVPSFIVQGGAPRLRNFCLDDVAFASVADLCLLNNLTHLELGRHITDQDLEDSIPLLKDIYDILKCSPALQTLKIRHYISLHSTALDQVPPLSLPSLQLLDLNLDIQLIIMLLQSIVLLPTTRTSFIAHRRYDGHSSYLHDIKSLMIPIRRHSRHKDASILRSVRIECGSYLALSFSPEPTCPALYLGDDDQLSTHILLYPSSQRETRHFLAKVFHALPLETLESLDANMVVSNHRKANVNSEDQQFSPETWRELVRLLPPGLTIRIGVNDAMVAMLEGALGAMKKAPNTLPHGRRRRQQCRVKGFGPGSLPCSKLILSASRNLSILRSQSDAEREQQQEELYNSLLAHLATFRDLDTGLLKPAGTSLKILAVENMQGYYYGRKFAPQLFELTEELSFEGVVWDPVTIRKNRRKRRRRTRKLKKKYPEMGLPDSDPDASPLSSNSESDDIF</sequence>
<keyword evidence="2" id="KW-0812">Transmembrane</keyword>
<dbReference type="Proteomes" id="UP000799118">
    <property type="component" value="Unassembled WGS sequence"/>
</dbReference>
<accession>A0A6A4H6Y0</accession>
<evidence type="ECO:0000256" key="2">
    <source>
        <dbReference type="SAM" id="Phobius"/>
    </source>
</evidence>
<keyword evidence="2" id="KW-1133">Transmembrane helix</keyword>
<dbReference type="AlphaFoldDB" id="A0A6A4H6Y0"/>
<organism evidence="4 5">
    <name type="scientific">Gymnopus androsaceus JB14</name>
    <dbReference type="NCBI Taxonomy" id="1447944"/>
    <lineage>
        <taxon>Eukaryota</taxon>
        <taxon>Fungi</taxon>
        <taxon>Dikarya</taxon>
        <taxon>Basidiomycota</taxon>
        <taxon>Agaricomycotina</taxon>
        <taxon>Agaricomycetes</taxon>
        <taxon>Agaricomycetidae</taxon>
        <taxon>Agaricales</taxon>
        <taxon>Marasmiineae</taxon>
        <taxon>Omphalotaceae</taxon>
        <taxon>Gymnopus</taxon>
    </lineage>
</organism>
<name>A0A6A4H6Y0_9AGAR</name>
<dbReference type="EMBL" id="ML769571">
    <property type="protein sequence ID" value="KAE9393478.1"/>
    <property type="molecule type" value="Genomic_DNA"/>
</dbReference>
<dbReference type="InterPro" id="IPR036047">
    <property type="entry name" value="F-box-like_dom_sf"/>
</dbReference>
<feature type="region of interest" description="Disordered" evidence="1">
    <location>
        <begin position="676"/>
        <end position="713"/>
    </location>
</feature>
<dbReference type="SUPFAM" id="SSF81383">
    <property type="entry name" value="F-box domain"/>
    <property type="match status" value="1"/>
</dbReference>
<dbReference type="InterPro" id="IPR001810">
    <property type="entry name" value="F-box_dom"/>
</dbReference>
<evidence type="ECO:0000256" key="1">
    <source>
        <dbReference type="SAM" id="MobiDB-lite"/>
    </source>
</evidence>